<gene>
    <name evidence="2" type="ORF">IRJ16_11005</name>
</gene>
<reference evidence="2" key="1">
    <citation type="submission" date="2020-10" db="EMBL/GenBank/DDBJ databases">
        <title>Mucilaginibacter mali sp. nov., isolated from rhizosphere soil of apple orchard.</title>
        <authorList>
            <person name="Lee J.-S."/>
            <person name="Kim H.S."/>
            <person name="Kim J.-S."/>
        </authorList>
    </citation>
    <scope>NUCLEOTIDE SEQUENCE</scope>
    <source>
        <strain evidence="2">KCTC 22746</strain>
    </source>
</reference>
<organism evidence="2 3">
    <name type="scientific">Mucilaginibacter myungsuensis</name>
    <dbReference type="NCBI Taxonomy" id="649104"/>
    <lineage>
        <taxon>Bacteria</taxon>
        <taxon>Pseudomonadati</taxon>
        <taxon>Bacteroidota</taxon>
        <taxon>Sphingobacteriia</taxon>
        <taxon>Sphingobacteriales</taxon>
        <taxon>Sphingobacteriaceae</taxon>
        <taxon>Mucilaginibacter</taxon>
    </lineage>
</organism>
<dbReference type="CDD" id="cd00761">
    <property type="entry name" value="Glyco_tranf_GTA_type"/>
    <property type="match status" value="1"/>
</dbReference>
<dbReference type="Pfam" id="PF00535">
    <property type="entry name" value="Glycos_transf_2"/>
    <property type="match status" value="1"/>
</dbReference>
<comment type="caution">
    <text evidence="2">The sequence shown here is derived from an EMBL/GenBank/DDBJ whole genome shotgun (WGS) entry which is preliminary data.</text>
</comment>
<feature type="domain" description="Glycosyltransferase 2-like" evidence="1">
    <location>
        <begin position="9"/>
        <end position="178"/>
    </location>
</feature>
<proteinExistence type="predicted"/>
<keyword evidence="3" id="KW-1185">Reference proteome</keyword>
<dbReference type="EMBL" id="JADFFL010000003">
    <property type="protein sequence ID" value="MBE9662414.1"/>
    <property type="molecule type" value="Genomic_DNA"/>
</dbReference>
<dbReference type="GO" id="GO:0016758">
    <property type="term" value="F:hexosyltransferase activity"/>
    <property type="evidence" value="ECO:0007669"/>
    <property type="project" value="UniProtKB-ARBA"/>
</dbReference>
<dbReference type="AlphaFoldDB" id="A0A929L0T1"/>
<dbReference type="Gene3D" id="3.90.550.10">
    <property type="entry name" value="Spore Coat Polysaccharide Biosynthesis Protein SpsA, Chain A"/>
    <property type="match status" value="1"/>
</dbReference>
<name>A0A929L0T1_9SPHI</name>
<accession>A0A929L0T1</accession>
<evidence type="ECO:0000259" key="1">
    <source>
        <dbReference type="Pfam" id="PF00535"/>
    </source>
</evidence>
<dbReference type="InterPro" id="IPR001173">
    <property type="entry name" value="Glyco_trans_2-like"/>
</dbReference>
<dbReference type="Proteomes" id="UP000622475">
    <property type="component" value="Unassembled WGS sequence"/>
</dbReference>
<evidence type="ECO:0000313" key="3">
    <source>
        <dbReference type="Proteomes" id="UP000622475"/>
    </source>
</evidence>
<dbReference type="InterPro" id="IPR029044">
    <property type="entry name" value="Nucleotide-diphossugar_trans"/>
</dbReference>
<evidence type="ECO:0000313" key="2">
    <source>
        <dbReference type="EMBL" id="MBE9662414.1"/>
    </source>
</evidence>
<dbReference type="PANTHER" id="PTHR22916:SF3">
    <property type="entry name" value="UDP-GLCNAC:BETAGAL BETA-1,3-N-ACETYLGLUCOSAMINYLTRANSFERASE-LIKE PROTEIN 1"/>
    <property type="match status" value="1"/>
</dbReference>
<dbReference type="RefSeq" id="WP_194111584.1">
    <property type="nucleotide sequence ID" value="NZ_JADFFL010000003.1"/>
</dbReference>
<sequence>MKNQDPLVSIIIPVYNREKLVARAIDSAIGQTYKNVEVVVVDNCSTDNTWEVLQRYALQDKRVKVFKNEENLGPVKNWIECVKRSSGKYIKVVFSDDWMALDFVEKAVPKLEDNDDIGFAYSKIKIVWEGKPEQENYGYNIFKKNTKYLSKEFIRRCLFNGRVPVSPSCALFRRKDFEANLLIEFPNTDGLTFNRFGAGNDIYIYLKTAGDYKYVYFLDETECYFYAHDSGISFQYYEGLSKYYLWAEWYFLQHYGDRQLIRIFKAYFKVHRKLYHHFYKNVDGPVHTGYYLSYWFQKKLTSLKTRTGKVLRLLKIIPKK</sequence>
<dbReference type="PANTHER" id="PTHR22916">
    <property type="entry name" value="GLYCOSYLTRANSFERASE"/>
    <property type="match status" value="1"/>
</dbReference>
<protein>
    <submittedName>
        <fullName evidence="2">Glycosyltransferase family 2 protein</fullName>
    </submittedName>
</protein>
<dbReference type="SUPFAM" id="SSF53448">
    <property type="entry name" value="Nucleotide-diphospho-sugar transferases"/>
    <property type="match status" value="1"/>
</dbReference>